<dbReference type="Gene3D" id="2.40.50.100">
    <property type="match status" value="1"/>
</dbReference>
<dbReference type="GO" id="GO:0003989">
    <property type="term" value="F:acetyl-CoA carboxylase activity"/>
    <property type="evidence" value="ECO:0007669"/>
    <property type="project" value="UniProtKB-EC"/>
</dbReference>
<dbReference type="FunFam" id="2.40.50.100:FF:000003">
    <property type="entry name" value="Acetyl-CoA carboxylase biotin carboxyl carrier protein"/>
    <property type="match status" value="1"/>
</dbReference>
<dbReference type="InterPro" id="IPR011053">
    <property type="entry name" value="Single_hybrid_motif"/>
</dbReference>
<dbReference type="SUPFAM" id="SSF51230">
    <property type="entry name" value="Single hybrid motif"/>
    <property type="match status" value="1"/>
</dbReference>
<protein>
    <submittedName>
        <fullName evidence="3">Acetyl-CoA carboxylase biotin carboxyl carrier protein subunit</fullName>
        <ecNumber evidence="3">6.4.1.2</ecNumber>
    </submittedName>
</protein>
<dbReference type="CDD" id="cd06850">
    <property type="entry name" value="biotinyl_domain"/>
    <property type="match status" value="1"/>
</dbReference>
<keyword evidence="3" id="KW-0436">Ligase</keyword>
<name>A0A8J6NPS9_9BACT</name>
<comment type="caution">
    <text evidence="3">The sequence shown here is derived from an EMBL/GenBank/DDBJ whole genome shotgun (WGS) entry which is preliminary data.</text>
</comment>
<dbReference type="EC" id="6.4.1.2" evidence="3"/>
<organism evidence="3 4">
    <name type="scientific">Candidatus Desulfatibia profunda</name>
    <dbReference type="NCBI Taxonomy" id="2841695"/>
    <lineage>
        <taxon>Bacteria</taxon>
        <taxon>Pseudomonadati</taxon>
        <taxon>Thermodesulfobacteriota</taxon>
        <taxon>Desulfobacteria</taxon>
        <taxon>Desulfobacterales</taxon>
        <taxon>Desulfobacterales incertae sedis</taxon>
        <taxon>Candidatus Desulfatibia</taxon>
    </lineage>
</organism>
<dbReference type="Pfam" id="PF00364">
    <property type="entry name" value="Biotin_lipoyl"/>
    <property type="match status" value="1"/>
</dbReference>
<dbReference type="InterPro" id="IPR000089">
    <property type="entry name" value="Biotin_lipoyl"/>
</dbReference>
<dbReference type="Proteomes" id="UP000603434">
    <property type="component" value="Unassembled WGS sequence"/>
</dbReference>
<dbReference type="InterPro" id="IPR001882">
    <property type="entry name" value="Biotin_BS"/>
</dbReference>
<feature type="domain" description="Lipoyl-binding" evidence="2">
    <location>
        <begin position="113"/>
        <end position="182"/>
    </location>
</feature>
<dbReference type="EMBL" id="JACNJH010000262">
    <property type="protein sequence ID" value="MBC8363150.1"/>
    <property type="molecule type" value="Genomic_DNA"/>
</dbReference>
<evidence type="ECO:0000256" key="1">
    <source>
        <dbReference type="ARBA" id="ARBA00023267"/>
    </source>
</evidence>
<keyword evidence="1" id="KW-0092">Biotin</keyword>
<sequence length="182" mass="18457">MKYKIAISAQKFEIEIGEIREGIAQVNVNGEPFEVLIENYAEVAPGAAPLQPAPARIAAPAAPAAPAPAAAREAAPAAPKVAAPARAAAPAVAATPKPAAPPAAPAPKRAVGKGEIIAPIPGRIMAIKVQVGSRVSAGQTVVTMEAMKMENNIISPVDGTVQEIRVQKDSEVATGQVIMVIG</sequence>
<gene>
    <name evidence="3" type="ORF">H8E23_17330</name>
</gene>
<dbReference type="PROSITE" id="PS50968">
    <property type="entry name" value="BIOTINYL_LIPOYL"/>
    <property type="match status" value="1"/>
</dbReference>
<dbReference type="InterPro" id="IPR050709">
    <property type="entry name" value="Biotin_Carboxyl_Carrier/Decarb"/>
</dbReference>
<evidence type="ECO:0000313" key="3">
    <source>
        <dbReference type="EMBL" id="MBC8363150.1"/>
    </source>
</evidence>
<evidence type="ECO:0000259" key="2">
    <source>
        <dbReference type="PROSITE" id="PS50968"/>
    </source>
</evidence>
<dbReference type="AlphaFoldDB" id="A0A8J6NPS9"/>
<dbReference type="PANTHER" id="PTHR45266:SF3">
    <property type="entry name" value="OXALOACETATE DECARBOXYLASE ALPHA CHAIN"/>
    <property type="match status" value="1"/>
</dbReference>
<accession>A0A8J6NPS9</accession>
<dbReference type="PROSITE" id="PS00188">
    <property type="entry name" value="BIOTIN"/>
    <property type="match status" value="1"/>
</dbReference>
<evidence type="ECO:0000313" key="4">
    <source>
        <dbReference type="Proteomes" id="UP000603434"/>
    </source>
</evidence>
<dbReference type="PANTHER" id="PTHR45266">
    <property type="entry name" value="OXALOACETATE DECARBOXYLASE ALPHA CHAIN"/>
    <property type="match status" value="1"/>
</dbReference>
<proteinExistence type="predicted"/>
<reference evidence="3 4" key="1">
    <citation type="submission" date="2020-08" db="EMBL/GenBank/DDBJ databases">
        <title>Bridging the membrane lipid divide: bacteria of the FCB group superphylum have the potential to synthesize archaeal ether lipids.</title>
        <authorList>
            <person name="Villanueva L."/>
            <person name="Von Meijenfeldt F.A.B."/>
            <person name="Westbye A.B."/>
            <person name="Yadav S."/>
            <person name="Hopmans E.C."/>
            <person name="Dutilh B.E."/>
            <person name="Sinninghe Damste J.S."/>
        </authorList>
    </citation>
    <scope>NUCLEOTIDE SEQUENCE [LARGE SCALE GENOMIC DNA]</scope>
    <source>
        <strain evidence="3">NIOZ-UU30</strain>
    </source>
</reference>